<evidence type="ECO:0000313" key="2">
    <source>
        <dbReference type="EMBL" id="KAJ4851598.1"/>
    </source>
</evidence>
<name>A0A9Q0GJV5_9ROSI</name>
<organism evidence="2 3">
    <name type="scientific">Turnera subulata</name>
    <dbReference type="NCBI Taxonomy" id="218843"/>
    <lineage>
        <taxon>Eukaryota</taxon>
        <taxon>Viridiplantae</taxon>
        <taxon>Streptophyta</taxon>
        <taxon>Embryophyta</taxon>
        <taxon>Tracheophyta</taxon>
        <taxon>Spermatophyta</taxon>
        <taxon>Magnoliopsida</taxon>
        <taxon>eudicotyledons</taxon>
        <taxon>Gunneridae</taxon>
        <taxon>Pentapetalae</taxon>
        <taxon>rosids</taxon>
        <taxon>fabids</taxon>
        <taxon>Malpighiales</taxon>
        <taxon>Passifloraceae</taxon>
        <taxon>Turnera</taxon>
    </lineage>
</organism>
<accession>A0A9Q0GJV5</accession>
<gene>
    <name evidence="2" type="ORF">Tsubulata_012430</name>
</gene>
<dbReference type="InterPro" id="IPR011009">
    <property type="entry name" value="Kinase-like_dom_sf"/>
</dbReference>
<evidence type="ECO:0000259" key="1">
    <source>
        <dbReference type="Pfam" id="PF07714"/>
    </source>
</evidence>
<evidence type="ECO:0000313" key="3">
    <source>
        <dbReference type="Proteomes" id="UP001141552"/>
    </source>
</evidence>
<dbReference type="OrthoDB" id="1688518at2759"/>
<reference evidence="2" key="2">
    <citation type="journal article" date="2023" name="Plants (Basel)">
        <title>Annotation of the Turnera subulata (Passifloraceae) Draft Genome Reveals the S-Locus Evolved after the Divergence of Turneroideae from Passifloroideae in a Stepwise Manner.</title>
        <authorList>
            <person name="Henning P.M."/>
            <person name="Roalson E.H."/>
            <person name="Mir W."/>
            <person name="McCubbin A.G."/>
            <person name="Shore J.S."/>
        </authorList>
    </citation>
    <scope>NUCLEOTIDE SEQUENCE</scope>
    <source>
        <strain evidence="2">F60SS</strain>
    </source>
</reference>
<dbReference type="SUPFAM" id="SSF56112">
    <property type="entry name" value="Protein kinase-like (PK-like)"/>
    <property type="match status" value="1"/>
</dbReference>
<comment type="caution">
    <text evidence="2">The sequence shown here is derived from an EMBL/GenBank/DDBJ whole genome shotgun (WGS) entry which is preliminary data.</text>
</comment>
<dbReference type="Pfam" id="PF07714">
    <property type="entry name" value="PK_Tyr_Ser-Thr"/>
    <property type="match status" value="1"/>
</dbReference>
<dbReference type="SUPFAM" id="SSF52058">
    <property type="entry name" value="L domain-like"/>
    <property type="match status" value="1"/>
</dbReference>
<dbReference type="PANTHER" id="PTHR48055">
    <property type="entry name" value="LEUCINE-RICH REPEAT RECEPTOR PROTEIN KINASE EMS1"/>
    <property type="match status" value="1"/>
</dbReference>
<proteinExistence type="predicted"/>
<dbReference type="GO" id="GO:0016020">
    <property type="term" value="C:membrane"/>
    <property type="evidence" value="ECO:0007669"/>
    <property type="project" value="TreeGrafter"/>
</dbReference>
<dbReference type="InterPro" id="IPR051564">
    <property type="entry name" value="LRR_receptor-like_kinase"/>
</dbReference>
<feature type="domain" description="Serine-threonine/tyrosine-protein kinase catalytic" evidence="1">
    <location>
        <begin position="45"/>
        <end position="138"/>
    </location>
</feature>
<dbReference type="EMBL" id="JAKUCV010000008">
    <property type="protein sequence ID" value="KAJ4851598.1"/>
    <property type="molecule type" value="Genomic_DNA"/>
</dbReference>
<sequence>MRREIPESLEKLTSLHYLNLSFNMLQGQIPRGGTFRNFSLYYDNHNAISTKGDVYIFGIVLMETFTRKKPTDEIFNQGMSLRNHVKDALPDAATEIADANLLTREQHLSAAKKECIRDVFALAMDCTIESPEGRPHMTE</sequence>
<dbReference type="Proteomes" id="UP001141552">
    <property type="component" value="Unassembled WGS sequence"/>
</dbReference>
<dbReference type="GO" id="GO:0004672">
    <property type="term" value="F:protein kinase activity"/>
    <property type="evidence" value="ECO:0007669"/>
    <property type="project" value="InterPro"/>
</dbReference>
<reference evidence="2" key="1">
    <citation type="submission" date="2022-02" db="EMBL/GenBank/DDBJ databases">
        <authorList>
            <person name="Henning P.M."/>
            <person name="McCubbin A.G."/>
            <person name="Shore J.S."/>
        </authorList>
    </citation>
    <scope>NUCLEOTIDE SEQUENCE</scope>
    <source>
        <strain evidence="2">F60SS</strain>
        <tissue evidence="2">Leaves</tissue>
    </source>
</reference>
<dbReference type="InterPro" id="IPR001245">
    <property type="entry name" value="Ser-Thr/Tyr_kinase_cat_dom"/>
</dbReference>
<dbReference type="AlphaFoldDB" id="A0A9Q0GJV5"/>
<protein>
    <recommendedName>
        <fullName evidence="1">Serine-threonine/tyrosine-protein kinase catalytic domain-containing protein</fullName>
    </recommendedName>
</protein>
<feature type="non-terminal residue" evidence="2">
    <location>
        <position position="139"/>
    </location>
</feature>
<dbReference type="PANTHER" id="PTHR48055:SF57">
    <property type="entry name" value="PROTEIN KINASE DOMAIN-CONTAINING PROTEIN"/>
    <property type="match status" value="1"/>
</dbReference>
<dbReference type="Gene3D" id="1.10.510.10">
    <property type="entry name" value="Transferase(Phosphotransferase) domain 1"/>
    <property type="match status" value="1"/>
</dbReference>
<keyword evidence="3" id="KW-1185">Reference proteome</keyword>